<dbReference type="InterPro" id="IPR038488">
    <property type="entry name" value="Integrase_DNA-bd_sf"/>
</dbReference>
<dbReference type="PANTHER" id="PTHR30629">
    <property type="entry name" value="PROPHAGE INTEGRASE"/>
    <property type="match status" value="1"/>
</dbReference>
<dbReference type="EMBL" id="JBEVCJ010000001">
    <property type="protein sequence ID" value="MET1253802.1"/>
    <property type="molecule type" value="Genomic_DNA"/>
</dbReference>
<dbReference type="PANTHER" id="PTHR30629:SF2">
    <property type="entry name" value="PROPHAGE INTEGRASE INTS-RELATED"/>
    <property type="match status" value="1"/>
</dbReference>
<reference evidence="1 2" key="1">
    <citation type="submission" date="2024-06" db="EMBL/GenBank/DDBJ databases">
        <authorList>
            <person name="Li F."/>
        </authorList>
    </citation>
    <scope>NUCLEOTIDE SEQUENCE [LARGE SCALE GENOMIC DNA]</scope>
    <source>
        <strain evidence="1 2">GXAS 311</strain>
    </source>
</reference>
<dbReference type="InterPro" id="IPR011010">
    <property type="entry name" value="DNA_brk_join_enz"/>
</dbReference>
<keyword evidence="2" id="KW-1185">Reference proteome</keyword>
<dbReference type="Gene3D" id="3.30.160.390">
    <property type="entry name" value="Integrase, DNA-binding domain"/>
    <property type="match status" value="1"/>
</dbReference>
<dbReference type="Pfam" id="PF00589">
    <property type="entry name" value="Phage_integrase"/>
    <property type="match status" value="1"/>
</dbReference>
<dbReference type="InterPro" id="IPR002104">
    <property type="entry name" value="Integrase_catalytic"/>
</dbReference>
<dbReference type="InterPro" id="IPR025166">
    <property type="entry name" value="Integrase_DNA_bind_dom"/>
</dbReference>
<dbReference type="Gene3D" id="1.10.150.130">
    <property type="match status" value="1"/>
</dbReference>
<dbReference type="InterPro" id="IPR010998">
    <property type="entry name" value="Integrase_recombinase_N"/>
</dbReference>
<dbReference type="Gene3D" id="1.10.443.10">
    <property type="entry name" value="Intergrase catalytic core"/>
    <property type="match status" value="1"/>
</dbReference>
<accession>A0ABV2BPG2</accession>
<name>A0ABV2BPG2_9GAMM</name>
<gene>
    <name evidence="1" type="ORF">ABVT43_01570</name>
</gene>
<dbReference type="Pfam" id="PF13356">
    <property type="entry name" value="Arm-DNA-bind_3"/>
    <property type="match status" value="1"/>
</dbReference>
<dbReference type="InterPro" id="IPR050808">
    <property type="entry name" value="Phage_Integrase"/>
</dbReference>
<comment type="caution">
    <text evidence="1">The sequence shown here is derived from an EMBL/GenBank/DDBJ whole genome shotgun (WGS) entry which is preliminary data.</text>
</comment>
<dbReference type="InterPro" id="IPR013762">
    <property type="entry name" value="Integrase-like_cat_sf"/>
</dbReference>
<evidence type="ECO:0000313" key="1">
    <source>
        <dbReference type="EMBL" id="MET1253802.1"/>
    </source>
</evidence>
<sequence length="397" mass="44812">MKKKFKFTNASIKALPANPKDAKGTDLEVSDTEIIGLKCLSGKNGSKRFLLRYTFQSRKCSIALGRFPEVDVGAARRIASKYKLQLAEGVNPQSAKSSTSNMPTVSEFFWSTYLPVAKQRKKSWDDDVSRFEHHCKSIWNIRYDELKASHVQNVQNEMMATKSKRGNYAPATCNRVLALVKTIGSLAEKLLDIPNVAKKVSMLPENNARTRYCSIEEVQAIIKEARRYHQFTIGAYIAMLFLTGCRASEMRLRKWEDLNLAERTLTIGKTKNGTPHVVYLTDMMLEIICDLPRVSGNAYIFAGTKANRPICEGRYAFETIKKRAGIHKPEEVVFHTARHSFASNMLSHSRETGADIRTVQVLLNHKDLSSTMRYSKISPDKQRDTMNSLDGLLTSNS</sequence>
<dbReference type="SUPFAM" id="SSF56349">
    <property type="entry name" value="DNA breaking-rejoining enzymes"/>
    <property type="match status" value="1"/>
</dbReference>
<protein>
    <submittedName>
        <fullName evidence="1">Site-specific integrase</fullName>
    </submittedName>
</protein>
<organism evidence="1 2">
    <name type="scientific">Aliikangiella maris</name>
    <dbReference type="NCBI Taxonomy" id="3162458"/>
    <lineage>
        <taxon>Bacteria</taxon>
        <taxon>Pseudomonadati</taxon>
        <taxon>Pseudomonadota</taxon>
        <taxon>Gammaproteobacteria</taxon>
        <taxon>Oceanospirillales</taxon>
        <taxon>Pleioneaceae</taxon>
        <taxon>Aliikangiella</taxon>
    </lineage>
</organism>
<evidence type="ECO:0000313" key="2">
    <source>
        <dbReference type="Proteomes" id="UP001548189"/>
    </source>
</evidence>
<dbReference type="PROSITE" id="PS51898">
    <property type="entry name" value="TYR_RECOMBINASE"/>
    <property type="match status" value="1"/>
</dbReference>
<proteinExistence type="predicted"/>
<dbReference type="CDD" id="cd00796">
    <property type="entry name" value="INT_Rci_Hp1_C"/>
    <property type="match status" value="1"/>
</dbReference>
<dbReference type="Proteomes" id="UP001548189">
    <property type="component" value="Unassembled WGS sequence"/>
</dbReference>